<dbReference type="InterPro" id="IPR036866">
    <property type="entry name" value="RibonucZ/Hydroxyglut_hydro"/>
</dbReference>
<reference evidence="3" key="1">
    <citation type="journal article" date="2019" name="Int. J. Syst. Evol. Microbiol.">
        <title>The Global Catalogue of Microorganisms (GCM) 10K type strain sequencing project: providing services to taxonomists for standard genome sequencing and annotation.</title>
        <authorList>
            <consortium name="The Broad Institute Genomics Platform"/>
            <consortium name="The Broad Institute Genome Sequencing Center for Infectious Disease"/>
            <person name="Wu L."/>
            <person name="Ma J."/>
        </authorList>
    </citation>
    <scope>NUCLEOTIDE SEQUENCE [LARGE SCALE GENOMIC DNA]</scope>
    <source>
        <strain evidence="3">CGMCC 1.12664</strain>
    </source>
</reference>
<dbReference type="CDD" id="cd16278">
    <property type="entry name" value="metallo-hydrolase-like_MBL-fold"/>
    <property type="match status" value="1"/>
</dbReference>
<dbReference type="PANTHER" id="PTHR23131">
    <property type="entry name" value="ENDORIBONUCLEASE LACTB2"/>
    <property type="match status" value="1"/>
</dbReference>
<comment type="caution">
    <text evidence="2">The sequence shown here is derived from an EMBL/GenBank/DDBJ whole genome shotgun (WGS) entry which is preliminary data.</text>
</comment>
<dbReference type="InterPro" id="IPR036388">
    <property type="entry name" value="WH-like_DNA-bd_sf"/>
</dbReference>
<protein>
    <submittedName>
        <fullName evidence="2">MBL fold hydrolase</fullName>
    </submittedName>
</protein>
<dbReference type="PANTHER" id="PTHR23131:SF0">
    <property type="entry name" value="ENDORIBONUCLEASE LACTB2"/>
    <property type="match status" value="1"/>
</dbReference>
<dbReference type="Pfam" id="PF17778">
    <property type="entry name" value="WHD_BLACT"/>
    <property type="match status" value="1"/>
</dbReference>
<dbReference type="AlphaFoldDB" id="A0A917A396"/>
<keyword evidence="2" id="KW-0378">Hydrolase</keyword>
<dbReference type="Gene3D" id="1.10.10.10">
    <property type="entry name" value="Winged helix-like DNA-binding domain superfamily/Winged helix DNA-binding domain"/>
    <property type="match status" value="1"/>
</dbReference>
<dbReference type="SUPFAM" id="SSF56281">
    <property type="entry name" value="Metallo-hydrolase/oxidoreductase"/>
    <property type="match status" value="1"/>
</dbReference>
<organism evidence="2 3">
    <name type="scientific">Primorskyibacter flagellatus</name>
    <dbReference type="NCBI Taxonomy" id="1387277"/>
    <lineage>
        <taxon>Bacteria</taxon>
        <taxon>Pseudomonadati</taxon>
        <taxon>Pseudomonadota</taxon>
        <taxon>Alphaproteobacteria</taxon>
        <taxon>Rhodobacterales</taxon>
        <taxon>Roseobacteraceae</taxon>
        <taxon>Primorskyibacter</taxon>
    </lineage>
</organism>
<evidence type="ECO:0000313" key="2">
    <source>
        <dbReference type="EMBL" id="GGE24635.1"/>
    </source>
</evidence>
<sequence length="309" mass="32327">MHQPADATPVPGRAEQVAPGIRRILCDNPSPFTYLGTNSYILGSGGGVAVVDPGPVNDAHLQALLGALAPGEHVSHILITHLHSDHSPLARPLAEATGAPVLAYGGPTAGQSPVMQALAAQGGLGGGEGTDAGFVPDVTIADGEVITGDGWRTQAIWTPGHHNTHLAFDVDTGDGYGTVLCGDHVMGWSTSIVSPPDGDLTQFMESCDRLLSRPARLYLPGHGPELTAPHDRLRWLVDHRLAREASILAALSSGPADATTLARRVYTDTPQHLLPAATRNVLAHLIDLAGKTRVTQDGRLTADSVFRLT</sequence>
<proteinExistence type="predicted"/>
<dbReference type="InterPro" id="IPR050662">
    <property type="entry name" value="Sec-metab_biosynth-thioest"/>
</dbReference>
<dbReference type="Pfam" id="PF00753">
    <property type="entry name" value="Lactamase_B"/>
    <property type="match status" value="1"/>
</dbReference>
<name>A0A917A396_9RHOB</name>
<feature type="domain" description="Metallo-beta-lactamase" evidence="1">
    <location>
        <begin position="36"/>
        <end position="222"/>
    </location>
</feature>
<gene>
    <name evidence="2" type="ORF">GCM10011360_11280</name>
</gene>
<dbReference type="InterPro" id="IPR041516">
    <property type="entry name" value="LACTB2_WH"/>
</dbReference>
<dbReference type="SMART" id="SM00849">
    <property type="entry name" value="Lactamase_B"/>
    <property type="match status" value="1"/>
</dbReference>
<dbReference type="Proteomes" id="UP000612855">
    <property type="component" value="Unassembled WGS sequence"/>
</dbReference>
<dbReference type="GO" id="GO:0016787">
    <property type="term" value="F:hydrolase activity"/>
    <property type="evidence" value="ECO:0007669"/>
    <property type="project" value="UniProtKB-KW"/>
</dbReference>
<dbReference type="RefSeq" id="WP_188476685.1">
    <property type="nucleotide sequence ID" value="NZ_BMFJ01000001.1"/>
</dbReference>
<evidence type="ECO:0000259" key="1">
    <source>
        <dbReference type="SMART" id="SM00849"/>
    </source>
</evidence>
<dbReference type="Gene3D" id="3.60.15.10">
    <property type="entry name" value="Ribonuclease Z/Hydroxyacylglutathione hydrolase-like"/>
    <property type="match status" value="1"/>
</dbReference>
<dbReference type="EMBL" id="BMFJ01000001">
    <property type="protein sequence ID" value="GGE24635.1"/>
    <property type="molecule type" value="Genomic_DNA"/>
</dbReference>
<accession>A0A917A396</accession>
<keyword evidence="3" id="KW-1185">Reference proteome</keyword>
<dbReference type="InterPro" id="IPR001279">
    <property type="entry name" value="Metallo-B-lactamas"/>
</dbReference>
<evidence type="ECO:0000313" key="3">
    <source>
        <dbReference type="Proteomes" id="UP000612855"/>
    </source>
</evidence>